<dbReference type="PANTHER" id="PTHR32332">
    <property type="entry name" value="2-NITROPROPANE DIOXYGENASE"/>
    <property type="match status" value="1"/>
</dbReference>
<keyword evidence="4" id="KW-0288">FMN</keyword>
<name>A0A140L7S4_9FIRM</name>
<protein>
    <recommendedName>
        <fullName evidence="2">Probable nitronate monooxygenase</fullName>
    </recommendedName>
</protein>
<dbReference type="SUPFAM" id="SSF51412">
    <property type="entry name" value="Inosine monophosphate dehydrogenase (IMPDH)"/>
    <property type="match status" value="1"/>
</dbReference>
<keyword evidence="5 6" id="KW-0560">Oxidoreductase</keyword>
<dbReference type="GO" id="GO:0018580">
    <property type="term" value="F:nitronate monooxygenase activity"/>
    <property type="evidence" value="ECO:0007669"/>
    <property type="project" value="InterPro"/>
</dbReference>
<dbReference type="PANTHER" id="PTHR32332:SF18">
    <property type="entry name" value="2-NITROPROPANE DIOXYGENASE"/>
    <property type="match status" value="1"/>
</dbReference>
<evidence type="ECO:0000256" key="2">
    <source>
        <dbReference type="ARBA" id="ARBA00013457"/>
    </source>
</evidence>
<proteinExistence type="predicted"/>
<dbReference type="Gene3D" id="3.20.20.70">
    <property type="entry name" value="Aldolase class I"/>
    <property type="match status" value="1"/>
</dbReference>
<dbReference type="STRING" id="520762.AN619_09240"/>
<evidence type="ECO:0000256" key="1">
    <source>
        <dbReference type="ARBA" id="ARBA00003535"/>
    </source>
</evidence>
<keyword evidence="6" id="KW-0503">Monooxygenase</keyword>
<dbReference type="CDD" id="cd04730">
    <property type="entry name" value="NPD_like"/>
    <property type="match status" value="1"/>
</dbReference>
<comment type="function">
    <text evidence="1">Nitronate monooxygenase that uses molecular oxygen to catalyze the oxidative denitrification of alkyl nitronates. Acts on propionate 3-nitronate (P3N), the presumed physiological substrate. Probably functions in the detoxification of P3N, a metabolic poison produced by plants and fungi as a defense mechanism.</text>
</comment>
<evidence type="ECO:0000256" key="3">
    <source>
        <dbReference type="ARBA" id="ARBA00022630"/>
    </source>
</evidence>
<comment type="caution">
    <text evidence="6">The sequence shown here is derived from an EMBL/GenBank/DDBJ whole genome shotgun (WGS) entry which is preliminary data.</text>
</comment>
<sequence>MIIPQLKIGNLTTPIPIVQGGMGIGISLSGLAAAVANCGAIGVISGVEPGFNFEDYYKNKYETNVKALAYHIRRAKELAPKGIIGVNIMTAINNFEDMVRTAVKEKVDIIFSGAGLPMKLPELVKDSMTKIAPIVSSGKVAQLICRQWDKKHHYLPDAIVVEGPEAGGHLGFSLDQLDEMENFSLVKLVREVLEAIRPFEEKYDRKIPVIAGGGIHNGKDIGDVLSAGASAVQMSTRFVATYECDASDAFKQTYLNAREEDVMIIKSPVGMPGRAIKNEFLDKVYKNEKPGDIKCINCLKPCNPKETPYCIADALINAQKGNLDKGFAFAGAKVHKIDKMMSVRDLIQELMEDLKKY</sequence>
<dbReference type="AlphaFoldDB" id="A0A140L7S4"/>
<dbReference type="InterPro" id="IPR013785">
    <property type="entry name" value="Aldolase_TIM"/>
</dbReference>
<dbReference type="Proteomes" id="UP000070456">
    <property type="component" value="Unassembled WGS sequence"/>
</dbReference>
<dbReference type="OrthoDB" id="9778912at2"/>
<reference evidence="6 7" key="1">
    <citation type="submission" date="2015-12" db="EMBL/GenBank/DDBJ databases">
        <title>Draft genome sequence of the thermoanaerobe Thermotalea metallivorans, an isolate from the runoff channel of the Great Artesian Basin, Australia.</title>
        <authorList>
            <person name="Patel B.K."/>
        </authorList>
    </citation>
    <scope>NUCLEOTIDE SEQUENCE [LARGE SCALE GENOMIC DNA]</scope>
    <source>
        <strain evidence="6 7">B2-1</strain>
    </source>
</reference>
<keyword evidence="3" id="KW-0285">Flavoprotein</keyword>
<dbReference type="Pfam" id="PF03060">
    <property type="entry name" value="NMO"/>
    <property type="match status" value="1"/>
</dbReference>
<evidence type="ECO:0000256" key="4">
    <source>
        <dbReference type="ARBA" id="ARBA00022643"/>
    </source>
</evidence>
<dbReference type="EMBL" id="LOEE01000026">
    <property type="protein sequence ID" value="KXG76599.1"/>
    <property type="molecule type" value="Genomic_DNA"/>
</dbReference>
<evidence type="ECO:0000256" key="5">
    <source>
        <dbReference type="ARBA" id="ARBA00023002"/>
    </source>
</evidence>
<keyword evidence="7" id="KW-1185">Reference proteome</keyword>
<evidence type="ECO:0000313" key="7">
    <source>
        <dbReference type="Proteomes" id="UP000070456"/>
    </source>
</evidence>
<dbReference type="PATRIC" id="fig|520762.4.peg.1032"/>
<dbReference type="RefSeq" id="WP_068555302.1">
    <property type="nucleotide sequence ID" value="NZ_LOEE01000026.1"/>
</dbReference>
<evidence type="ECO:0000313" key="6">
    <source>
        <dbReference type="EMBL" id="KXG76599.1"/>
    </source>
</evidence>
<dbReference type="InterPro" id="IPR004136">
    <property type="entry name" value="NMO"/>
</dbReference>
<accession>A0A140L7S4</accession>
<organism evidence="6 7">
    <name type="scientific">Thermotalea metallivorans</name>
    <dbReference type="NCBI Taxonomy" id="520762"/>
    <lineage>
        <taxon>Bacteria</taxon>
        <taxon>Bacillati</taxon>
        <taxon>Bacillota</taxon>
        <taxon>Clostridia</taxon>
        <taxon>Peptostreptococcales</taxon>
        <taxon>Thermotaleaceae</taxon>
        <taxon>Thermotalea</taxon>
    </lineage>
</organism>
<gene>
    <name evidence="6" type="ORF">AN619_09240</name>
</gene>